<proteinExistence type="predicted"/>
<evidence type="ECO:0000259" key="2">
    <source>
        <dbReference type="Pfam" id="PF18997"/>
    </source>
</evidence>
<protein>
    <recommendedName>
        <fullName evidence="2">DUF5727 domain-containing protein</fullName>
    </recommendedName>
</protein>
<dbReference type="Pfam" id="PF18997">
    <property type="entry name" value="DUF5727"/>
    <property type="match status" value="1"/>
</dbReference>
<feature type="domain" description="DUF5727" evidence="2">
    <location>
        <begin position="58"/>
        <end position="230"/>
    </location>
</feature>
<dbReference type="OMA" id="KMEYEGW"/>
<evidence type="ECO:0000313" key="3">
    <source>
        <dbReference type="EMBL" id="EUB63987.1"/>
    </source>
</evidence>
<dbReference type="KEGG" id="egl:EGR_01115"/>
<gene>
    <name evidence="3" type="ORF">EGR_01115</name>
</gene>
<dbReference type="RefSeq" id="XP_024355183.1">
    <property type="nucleotide sequence ID" value="XM_024490364.1"/>
</dbReference>
<feature type="signal peptide" evidence="1">
    <location>
        <begin position="1"/>
        <end position="16"/>
    </location>
</feature>
<name>W6UZN8_ECHGR</name>
<evidence type="ECO:0000256" key="1">
    <source>
        <dbReference type="SAM" id="SignalP"/>
    </source>
</evidence>
<dbReference type="InterPro" id="IPR043785">
    <property type="entry name" value="DUF5727"/>
</dbReference>
<organism evidence="3 4">
    <name type="scientific">Echinococcus granulosus</name>
    <name type="common">Hydatid tapeworm</name>
    <dbReference type="NCBI Taxonomy" id="6210"/>
    <lineage>
        <taxon>Eukaryota</taxon>
        <taxon>Metazoa</taxon>
        <taxon>Spiralia</taxon>
        <taxon>Lophotrochozoa</taxon>
        <taxon>Platyhelminthes</taxon>
        <taxon>Cestoda</taxon>
        <taxon>Eucestoda</taxon>
        <taxon>Cyclophyllidea</taxon>
        <taxon>Taeniidae</taxon>
        <taxon>Echinococcus</taxon>
        <taxon>Echinococcus granulosus group</taxon>
    </lineage>
</organism>
<accession>W6UZN8</accession>
<sequence>MIALATVYLFFALIRAESNQWGSRVIGEKYGSSGPMVFRLNGVAEIEAYDHSGKKMGNVEVIDGRCSLAGRTIGSPCTNKDGDVSLTMNEVRAQWKLIVKGKTEPDQAYTVLFVPDFKFPIPKKGYTVPSISVPLTRFANGKDEIYIKFAVQGIDNTTQAKMEYEGWDACVWSGPYLVAEYYPYFCQPLDLDWDTDTMIFGGFFPRMYADYSVINFTAADTLTVTVDWGEAAEHVRKFS</sequence>
<dbReference type="OrthoDB" id="10269882at2759"/>
<dbReference type="CTD" id="36336830"/>
<dbReference type="Proteomes" id="UP000019149">
    <property type="component" value="Unassembled WGS sequence"/>
</dbReference>
<keyword evidence="1" id="KW-0732">Signal</keyword>
<feature type="chain" id="PRO_5004882643" description="DUF5727 domain-containing protein" evidence="1">
    <location>
        <begin position="17"/>
        <end position="239"/>
    </location>
</feature>
<reference evidence="3 4" key="1">
    <citation type="journal article" date="2013" name="Nat. Genet.">
        <title>The genome of the hydatid tapeworm Echinococcus granulosus.</title>
        <authorList>
            <person name="Zheng H."/>
            <person name="Zhang W."/>
            <person name="Zhang L."/>
            <person name="Zhang Z."/>
            <person name="Li J."/>
            <person name="Lu G."/>
            <person name="Zhu Y."/>
            <person name="Wang Y."/>
            <person name="Huang Y."/>
            <person name="Liu J."/>
            <person name="Kang H."/>
            <person name="Chen J."/>
            <person name="Wang L."/>
            <person name="Chen A."/>
            <person name="Yu S."/>
            <person name="Gao Z."/>
            <person name="Jin L."/>
            <person name="Gu W."/>
            <person name="Wang Z."/>
            <person name="Zhao L."/>
            <person name="Shi B."/>
            <person name="Wen H."/>
            <person name="Lin R."/>
            <person name="Jones M.K."/>
            <person name="Brejova B."/>
            <person name="Vinar T."/>
            <person name="Zhao G."/>
            <person name="McManus D.P."/>
            <person name="Chen Z."/>
            <person name="Zhou Y."/>
            <person name="Wang S."/>
        </authorList>
    </citation>
    <scope>NUCLEOTIDE SEQUENCE [LARGE SCALE GENOMIC DNA]</scope>
</reference>
<dbReference type="EMBL" id="APAU02000004">
    <property type="protein sequence ID" value="EUB63987.1"/>
    <property type="molecule type" value="Genomic_DNA"/>
</dbReference>
<evidence type="ECO:0000313" key="4">
    <source>
        <dbReference type="Proteomes" id="UP000019149"/>
    </source>
</evidence>
<comment type="caution">
    <text evidence="3">The sequence shown here is derived from an EMBL/GenBank/DDBJ whole genome shotgun (WGS) entry which is preliminary data.</text>
</comment>
<dbReference type="AlphaFoldDB" id="W6UZN8"/>
<dbReference type="GeneID" id="36336830"/>
<keyword evidence="4" id="KW-1185">Reference proteome</keyword>